<dbReference type="EC" id="1.7.1.13" evidence="5"/>
<dbReference type="Pfam" id="PF14489">
    <property type="entry name" value="QueF"/>
    <property type="match status" value="1"/>
</dbReference>
<dbReference type="InterPro" id="IPR016856">
    <property type="entry name" value="QueF_type1"/>
</dbReference>
<dbReference type="InterPro" id="IPR029500">
    <property type="entry name" value="QueF"/>
</dbReference>
<dbReference type="eggNOG" id="COG0780">
    <property type="taxonomic scope" value="Bacteria"/>
</dbReference>
<keyword evidence="4 5" id="KW-0560">Oxidoreductase</keyword>
<evidence type="ECO:0000313" key="6">
    <source>
        <dbReference type="EMBL" id="EIG54363.1"/>
    </source>
</evidence>
<feature type="binding site" evidence="5">
    <location>
        <begin position="102"/>
        <end position="103"/>
    </location>
    <ligand>
        <name>substrate</name>
    </ligand>
</feature>
<comment type="function">
    <text evidence="5">Catalyzes the NADPH-dependent reduction of 7-cyano-7-deazaguanine (preQ0) to 7-aminomethyl-7-deazaguanine (preQ1).</text>
</comment>
<dbReference type="NCBIfam" id="TIGR03139">
    <property type="entry name" value="QueF-II"/>
    <property type="match status" value="1"/>
</dbReference>
<dbReference type="InterPro" id="IPR043133">
    <property type="entry name" value="GTP-CH-I_C/QueF"/>
</dbReference>
<evidence type="ECO:0000256" key="1">
    <source>
        <dbReference type="ARBA" id="ARBA00022490"/>
    </source>
</evidence>
<evidence type="ECO:0000256" key="5">
    <source>
        <dbReference type="HAMAP-Rule" id="MF_00818"/>
    </source>
</evidence>
<dbReference type="PIRSF" id="PIRSF027377">
    <property type="entry name" value="Nitrile_oxidored_QueF"/>
    <property type="match status" value="1"/>
</dbReference>
<evidence type="ECO:0000256" key="4">
    <source>
        <dbReference type="ARBA" id="ARBA00023002"/>
    </source>
</evidence>
<keyword evidence="2 5" id="KW-0671">Queuosine biosynthesis</keyword>
<dbReference type="AlphaFoldDB" id="I2Q3K7"/>
<dbReference type="InterPro" id="IPR050084">
    <property type="entry name" value="NADPH_dep_7-cyano-7-deazaG_red"/>
</dbReference>
<dbReference type="STRING" id="596152.DesU5LDRAFT_2713"/>
<keyword evidence="1 5" id="KW-0963">Cytoplasm</keyword>
<name>I2Q3K7_9BACT</name>
<dbReference type="EMBL" id="JH600068">
    <property type="protein sequence ID" value="EIG54363.1"/>
    <property type="molecule type" value="Genomic_DNA"/>
</dbReference>
<feature type="active site" description="Proton donor" evidence="5">
    <location>
        <position position="68"/>
    </location>
</feature>
<dbReference type="PANTHER" id="PTHR34354">
    <property type="entry name" value="NADPH-DEPENDENT 7-CYANO-7-DEAZAGUANINE REDUCTASE"/>
    <property type="match status" value="1"/>
</dbReference>
<dbReference type="HOGENOM" id="CLU_102489_0_1_7"/>
<dbReference type="HAMAP" id="MF_00818">
    <property type="entry name" value="QueF_type1"/>
    <property type="match status" value="1"/>
</dbReference>
<feature type="active site" description="Thioimide intermediate" evidence="5">
    <location>
        <position position="61"/>
    </location>
</feature>
<dbReference type="GO" id="GO:0033739">
    <property type="term" value="F:preQ1 synthase activity"/>
    <property type="evidence" value="ECO:0007669"/>
    <property type="project" value="UniProtKB-UniRule"/>
</dbReference>
<organism evidence="6">
    <name type="scientific">Desulfovibrio sp. U5L</name>
    <dbReference type="NCBI Taxonomy" id="596152"/>
    <lineage>
        <taxon>Bacteria</taxon>
        <taxon>Pseudomonadati</taxon>
        <taxon>Thermodesulfobacteriota</taxon>
        <taxon>Desulfovibrionia</taxon>
        <taxon>Desulfovibrionales</taxon>
        <taxon>Desulfovibrionaceae</taxon>
        <taxon>Desulfovibrio</taxon>
    </lineage>
</organism>
<dbReference type="GO" id="GO:0005737">
    <property type="term" value="C:cytoplasm"/>
    <property type="evidence" value="ECO:0007669"/>
    <property type="project" value="UniProtKB-SubCell"/>
</dbReference>
<dbReference type="GO" id="GO:0008616">
    <property type="term" value="P:tRNA queuosine(34) biosynthetic process"/>
    <property type="evidence" value="ECO:0007669"/>
    <property type="project" value="UniProtKB-UniRule"/>
</dbReference>
<comment type="subcellular location">
    <subcellularLocation>
        <location evidence="5">Cytoplasm</location>
    </subcellularLocation>
</comment>
<gene>
    <name evidence="5" type="primary">queF</name>
    <name evidence="6" type="ORF">DesU5LDRAFT_2713</name>
</gene>
<sequence>MSAPKAPSAPKDDVSTLTTLGQGATAYPRTVTPGLLETFPNAFPGRRYTVTFASEEFTSLCPKTGQPDFGLITIRYVPDALCIESKSLKLYLFSYRDEGTFMETLTNRILDDLVAACRPLEMEVTGDFAARGGITISVTAGYVKE</sequence>
<proteinExistence type="inferred from homology"/>
<evidence type="ECO:0000256" key="3">
    <source>
        <dbReference type="ARBA" id="ARBA00022857"/>
    </source>
</evidence>
<dbReference type="UniPathway" id="UPA00392"/>
<comment type="pathway">
    <text evidence="5">tRNA modification; tRNA-queuosine biosynthesis.</text>
</comment>
<dbReference type="OrthoDB" id="9789995at2"/>
<comment type="catalytic activity">
    <reaction evidence="5">
        <text>7-aminomethyl-7-carbaguanine + 2 NADP(+) = 7-cyano-7-carbaguanine + 2 NADPH + 3 H(+)</text>
        <dbReference type="Rhea" id="RHEA:13409"/>
        <dbReference type="ChEBI" id="CHEBI:15378"/>
        <dbReference type="ChEBI" id="CHEBI:45075"/>
        <dbReference type="ChEBI" id="CHEBI:57783"/>
        <dbReference type="ChEBI" id="CHEBI:58349"/>
        <dbReference type="ChEBI" id="CHEBI:58703"/>
        <dbReference type="EC" id="1.7.1.13"/>
    </reaction>
</comment>
<keyword evidence="3 5" id="KW-0521">NADP</keyword>
<evidence type="ECO:0000256" key="2">
    <source>
        <dbReference type="ARBA" id="ARBA00022785"/>
    </source>
</evidence>
<feature type="binding site" evidence="5">
    <location>
        <begin position="83"/>
        <end position="85"/>
    </location>
    <ligand>
        <name>substrate</name>
    </ligand>
</feature>
<accession>I2Q3K7</accession>
<dbReference type="PANTHER" id="PTHR34354:SF1">
    <property type="entry name" value="NADPH-DEPENDENT 7-CYANO-7-DEAZAGUANINE REDUCTASE"/>
    <property type="match status" value="1"/>
</dbReference>
<protein>
    <recommendedName>
        <fullName evidence="5">NADPH-dependent 7-cyano-7-deazaguanine reductase</fullName>
        <ecNumber evidence="5">1.7.1.13</ecNumber>
    </recommendedName>
    <alternativeName>
        <fullName evidence="5">7-cyano-7-carbaguanine reductase</fullName>
    </alternativeName>
    <alternativeName>
        <fullName evidence="5">NADPH-dependent nitrile oxidoreductase</fullName>
    </alternativeName>
    <alternativeName>
        <fullName evidence="5">PreQ(0) reductase</fullName>
    </alternativeName>
</protein>
<dbReference type="Gene3D" id="3.30.1130.10">
    <property type="match status" value="1"/>
</dbReference>
<comment type="similarity">
    <text evidence="5">Belongs to the GTP cyclohydrolase I family. QueF type 1 subfamily.</text>
</comment>
<dbReference type="SUPFAM" id="SSF55620">
    <property type="entry name" value="Tetrahydrobiopterin biosynthesis enzymes-like"/>
    <property type="match status" value="1"/>
</dbReference>
<reference evidence="6" key="1">
    <citation type="submission" date="2011-11" db="EMBL/GenBank/DDBJ databases">
        <title>Improved High-Quality Draft sequence of Desulfovibrio sp. U5L.</title>
        <authorList>
            <consortium name="US DOE Joint Genome Institute"/>
            <person name="Lucas S."/>
            <person name="Han J."/>
            <person name="Lapidus A."/>
            <person name="Cheng J.-F."/>
            <person name="Goodwin L."/>
            <person name="Pitluck S."/>
            <person name="Peters L."/>
            <person name="Ovchinnikova G."/>
            <person name="Held B."/>
            <person name="Detter J.C."/>
            <person name="Han C."/>
            <person name="Tapia R."/>
            <person name="Land M."/>
            <person name="Hauser L."/>
            <person name="Kyrpides N."/>
            <person name="Ivanova N."/>
            <person name="Pagani I."/>
            <person name="Gabster J."/>
            <person name="Walker C."/>
            <person name="Stolyar S."/>
            <person name="Stahl D."/>
            <person name="Arkin A."/>
            <person name="Dehal P."/>
            <person name="Hazen T."/>
            <person name="Woyke T."/>
        </authorList>
    </citation>
    <scope>NUCLEOTIDE SEQUENCE [LARGE SCALE GENOMIC DNA]</scope>
    <source>
        <strain evidence="6">U5L</strain>
    </source>
</reference>